<comment type="caution">
    <text evidence="2">The sequence shown here is derived from an EMBL/GenBank/DDBJ whole genome shotgun (WGS) entry which is preliminary data.</text>
</comment>
<evidence type="ECO:0000259" key="1">
    <source>
        <dbReference type="PROSITE" id="PS51674"/>
    </source>
</evidence>
<gene>
    <name evidence="2" type="ORF">AO501_26150</name>
</gene>
<dbReference type="PROSITE" id="PS51674">
    <property type="entry name" value="4FE4S_WBL"/>
    <property type="match status" value="1"/>
</dbReference>
<evidence type="ECO:0000313" key="3">
    <source>
        <dbReference type="Proteomes" id="UP000051677"/>
    </source>
</evidence>
<feature type="domain" description="4Fe-4S Wbl-type" evidence="1">
    <location>
        <begin position="12"/>
        <end position="66"/>
    </location>
</feature>
<evidence type="ECO:0000313" key="2">
    <source>
        <dbReference type="EMBL" id="KQH80350.1"/>
    </source>
</evidence>
<reference evidence="2 3" key="1">
    <citation type="submission" date="2015-10" db="EMBL/GenBank/DDBJ databases">
        <title>Mycobacterium gordonae draft genome assembly.</title>
        <authorList>
            <person name="Ustinova V."/>
            <person name="Smirnova T."/>
            <person name="Blagodatskikh K."/>
            <person name="Varlamov D."/>
            <person name="Larionova E."/>
            <person name="Chernousova L."/>
        </authorList>
    </citation>
    <scope>NUCLEOTIDE SEQUENCE [LARGE SCALE GENOMIC DNA]</scope>
    <source>
        <strain evidence="2 3">CTRI 14-8773</strain>
    </source>
</reference>
<accession>A0A0Q2R8J7</accession>
<dbReference type="EMBL" id="LKTM01000028">
    <property type="protein sequence ID" value="KQH80350.1"/>
    <property type="molecule type" value="Genomic_DNA"/>
</dbReference>
<protein>
    <recommendedName>
        <fullName evidence="1">4Fe-4S Wbl-type domain-containing protein</fullName>
    </recommendedName>
</protein>
<proteinExistence type="predicted"/>
<dbReference type="Proteomes" id="UP000051677">
    <property type="component" value="Unassembled WGS sequence"/>
</dbReference>
<organism evidence="2 3">
    <name type="scientific">Mycobacterium gordonae</name>
    <dbReference type="NCBI Taxonomy" id="1778"/>
    <lineage>
        <taxon>Bacteria</taxon>
        <taxon>Bacillati</taxon>
        <taxon>Actinomycetota</taxon>
        <taxon>Actinomycetes</taxon>
        <taxon>Mycobacteriales</taxon>
        <taxon>Mycobacteriaceae</taxon>
        <taxon>Mycobacterium</taxon>
    </lineage>
</organism>
<dbReference type="AlphaFoldDB" id="A0A0Q2R8J7"/>
<name>A0A0Q2R8J7_MYCGO</name>
<dbReference type="InterPro" id="IPR034768">
    <property type="entry name" value="4FE4S_WBL"/>
</dbReference>
<sequence>MRVFHSTEVQLPCRERAELFFNPHTYAKAQRWCASCPFLGRCGYNAVATRATHGVWGGIVLPGHYPSRLEPIYARLAAQFERRRTREIGDAPVAPLTNLLAQKDDAHQALAGAAA</sequence>
<dbReference type="Pfam" id="PF02467">
    <property type="entry name" value="Whib"/>
    <property type="match status" value="1"/>
</dbReference>